<dbReference type="GO" id="GO:0003700">
    <property type="term" value="F:DNA-binding transcription factor activity"/>
    <property type="evidence" value="ECO:0007669"/>
    <property type="project" value="InterPro"/>
</dbReference>
<dbReference type="SUPFAM" id="SSF46689">
    <property type="entry name" value="Homeodomain-like"/>
    <property type="match status" value="1"/>
</dbReference>
<evidence type="ECO:0000313" key="5">
    <source>
        <dbReference type="EMBL" id="NKZ06493.1"/>
    </source>
</evidence>
<gene>
    <name evidence="5" type="ORF">HGB48_22480</name>
</gene>
<keyword evidence="3" id="KW-0804">Transcription</keyword>
<dbReference type="GO" id="GO:0043565">
    <property type="term" value="F:sequence-specific DNA binding"/>
    <property type="evidence" value="ECO:0007669"/>
    <property type="project" value="InterPro"/>
</dbReference>
<protein>
    <submittedName>
        <fullName evidence="5">Helix-turn-helix transcriptional regulator</fullName>
    </submittedName>
</protein>
<accession>A0A846Z7W7</accession>
<evidence type="ECO:0000259" key="4">
    <source>
        <dbReference type="PROSITE" id="PS01124"/>
    </source>
</evidence>
<dbReference type="EMBL" id="JAAXPI010000036">
    <property type="protein sequence ID" value="NKZ06493.1"/>
    <property type="molecule type" value="Genomic_DNA"/>
</dbReference>
<evidence type="ECO:0000256" key="3">
    <source>
        <dbReference type="ARBA" id="ARBA00023163"/>
    </source>
</evidence>
<dbReference type="Pfam" id="PF12833">
    <property type="entry name" value="HTH_18"/>
    <property type="match status" value="1"/>
</dbReference>
<comment type="caution">
    <text evidence="5">The sequence shown here is derived from an EMBL/GenBank/DDBJ whole genome shotgun (WGS) entry which is preliminary data.</text>
</comment>
<keyword evidence="1" id="KW-0805">Transcription regulation</keyword>
<dbReference type="InterPro" id="IPR050204">
    <property type="entry name" value="AraC_XylS_family_regulators"/>
</dbReference>
<reference evidence="5 6" key="1">
    <citation type="submission" date="2020-04" db="EMBL/GenBank/DDBJ databases">
        <title>MicrobeNet Type strains.</title>
        <authorList>
            <person name="Nicholson A.C."/>
        </authorList>
    </citation>
    <scope>NUCLEOTIDE SEQUENCE [LARGE SCALE GENOMIC DNA]</scope>
    <source>
        <strain evidence="5 6">ATCC BAA-277</strain>
    </source>
</reference>
<sequence length="304" mass="33142">MLVRHFDFPAAKWEAALSWPHPRLRAEVHAYLGFRLGTGSALPWQEIPGGAVTLLIGLDQRHPVWCSGLDDATTRTPYTSFVSGLSTRSSWVVEPADGAHCVAVVMAPWAAFAIFGTAMNELTGKIVDPADLPGDRVRRLAGALAARPDWEQRFRLLDEVLGEWIGGADAWSTRVVRAHGALIRTVGAGGSIPVQRLAAEAGWRPRQLEYRFIEQIGVSPKAMARIVRFRRAALMLADGLRPANTSTNCGFSDQAHLTREFKAMAGFTPNRFRQKAELAAAGSPIYTASYAAARRTKTLMLPAA</sequence>
<feature type="domain" description="HTH araC/xylS-type" evidence="4">
    <location>
        <begin position="194"/>
        <end position="275"/>
    </location>
</feature>
<dbReference type="PANTHER" id="PTHR46796">
    <property type="entry name" value="HTH-TYPE TRANSCRIPTIONAL ACTIVATOR RHAS-RELATED"/>
    <property type="match status" value="1"/>
</dbReference>
<dbReference type="AlphaFoldDB" id="A0A846Z7W7"/>
<keyword evidence="6" id="KW-1185">Reference proteome</keyword>
<evidence type="ECO:0000256" key="2">
    <source>
        <dbReference type="ARBA" id="ARBA00023125"/>
    </source>
</evidence>
<organism evidence="5 6">
    <name type="scientific">Actinomadura latina</name>
    <dbReference type="NCBI Taxonomy" id="163603"/>
    <lineage>
        <taxon>Bacteria</taxon>
        <taxon>Bacillati</taxon>
        <taxon>Actinomycetota</taxon>
        <taxon>Actinomycetes</taxon>
        <taxon>Streptosporangiales</taxon>
        <taxon>Thermomonosporaceae</taxon>
        <taxon>Actinomadura</taxon>
    </lineage>
</organism>
<name>A0A846Z7W7_9ACTN</name>
<dbReference type="PANTHER" id="PTHR46796:SF15">
    <property type="entry name" value="BLL1074 PROTEIN"/>
    <property type="match status" value="1"/>
</dbReference>
<dbReference type="RefSeq" id="WP_067640769.1">
    <property type="nucleotide sequence ID" value="NZ_JAAXPI010000036.1"/>
</dbReference>
<proteinExistence type="predicted"/>
<dbReference type="Gene3D" id="1.10.10.60">
    <property type="entry name" value="Homeodomain-like"/>
    <property type="match status" value="1"/>
</dbReference>
<evidence type="ECO:0000256" key="1">
    <source>
        <dbReference type="ARBA" id="ARBA00023015"/>
    </source>
</evidence>
<keyword evidence="2" id="KW-0238">DNA-binding</keyword>
<dbReference type="InterPro" id="IPR018060">
    <property type="entry name" value="HTH_AraC"/>
</dbReference>
<evidence type="ECO:0000313" key="6">
    <source>
        <dbReference type="Proteomes" id="UP000579250"/>
    </source>
</evidence>
<dbReference type="SMART" id="SM00342">
    <property type="entry name" value="HTH_ARAC"/>
    <property type="match status" value="1"/>
</dbReference>
<dbReference type="InterPro" id="IPR009057">
    <property type="entry name" value="Homeodomain-like_sf"/>
</dbReference>
<dbReference type="Proteomes" id="UP000579250">
    <property type="component" value="Unassembled WGS sequence"/>
</dbReference>
<dbReference type="PROSITE" id="PS01124">
    <property type="entry name" value="HTH_ARAC_FAMILY_2"/>
    <property type="match status" value="1"/>
</dbReference>